<evidence type="ECO:0000256" key="1">
    <source>
        <dbReference type="SAM" id="Coils"/>
    </source>
</evidence>
<dbReference type="InterPro" id="IPR001849">
    <property type="entry name" value="PH_domain"/>
</dbReference>
<sequence>MANTIVPSPVRPSTPPNATAMKFTTAQLAGPSSPTKDNSKGHHLGLGMFSPVNQNGSFEFDRVLKSGELMKRTRKTKNWKTVYLVLRPHTLSIYKDRDETRLRHQIALSELTAVARQRDSAKRAKHVFGLFSPSRNFHLAARSDNDAQDWVELIRRESRIDEEEEEMMLASPQGRNVQRGRSTHRKIREQMLSSSSEGEGVAQPSSAVKPEGLHSARRPSHNLAYSGNEQASFSDFSDTPGPSGFRDSTLSFSQPNDANTSYDSSGGRPSLAQNVSQMSTISSAIYGSPPQTNQKPYEERVVCQGWLYILKSKGGVRQWKKLWAVLRPRALGLYKNEEEYSATLILPFTSLLNAVEIDPISKSKRFCFQLIAEERNYRLCAPDEDALAIWLGALKSLLAKRKEVELQRQAATAAAAEKEKERGAVAAATAVAAGVVSPQQQSNMGVASGPVSANASATMVNVLVSPGPLPGTATATLPSSGAGTPINHGRRSVSGGSIKAMAGTGTSAPPPSMQGFLPVR</sequence>
<dbReference type="CDD" id="cd13299">
    <property type="entry name" value="PH2_PH_fungal"/>
    <property type="match status" value="1"/>
</dbReference>
<evidence type="ECO:0000259" key="3">
    <source>
        <dbReference type="PROSITE" id="PS50003"/>
    </source>
</evidence>
<dbReference type="SMART" id="SM00233">
    <property type="entry name" value="PH"/>
    <property type="match status" value="2"/>
</dbReference>
<dbReference type="InterPro" id="IPR011993">
    <property type="entry name" value="PH-like_dom_sf"/>
</dbReference>
<dbReference type="Proteomes" id="UP001363622">
    <property type="component" value="Unassembled WGS sequence"/>
</dbReference>
<feature type="compositionally biased region" description="Polar residues" evidence="2">
    <location>
        <begin position="223"/>
        <end position="237"/>
    </location>
</feature>
<keyword evidence="1" id="KW-0175">Coiled coil</keyword>
<evidence type="ECO:0000313" key="5">
    <source>
        <dbReference type="Proteomes" id="UP001363622"/>
    </source>
</evidence>
<dbReference type="Gene3D" id="2.30.29.30">
    <property type="entry name" value="Pleckstrin-homology domain (PH domain)/Phosphotyrosine-binding domain (PTB)"/>
    <property type="match status" value="2"/>
</dbReference>
<evidence type="ECO:0000256" key="2">
    <source>
        <dbReference type="SAM" id="MobiDB-lite"/>
    </source>
</evidence>
<dbReference type="PROSITE" id="PS50003">
    <property type="entry name" value="PH_DOMAIN"/>
    <property type="match status" value="2"/>
</dbReference>
<dbReference type="PANTHER" id="PTHR14336:SF15">
    <property type="entry name" value="DUAL ADAPTER FOR PHOSPHOTYROSINE AND 3-PHOSPHOTYROSINE AND 3-PHOSPHOINOSITIDE"/>
    <property type="match status" value="1"/>
</dbReference>
<dbReference type="SUPFAM" id="SSF50729">
    <property type="entry name" value="PH domain-like"/>
    <property type="match status" value="2"/>
</dbReference>
<name>A0ABR1KK24_9PEZI</name>
<feature type="compositionally biased region" description="Polar residues" evidence="2">
    <location>
        <begin position="27"/>
        <end position="36"/>
    </location>
</feature>
<proteinExistence type="predicted"/>
<organism evidence="4 5">
    <name type="scientific">Phyllosticta citriasiana</name>
    <dbReference type="NCBI Taxonomy" id="595635"/>
    <lineage>
        <taxon>Eukaryota</taxon>
        <taxon>Fungi</taxon>
        <taxon>Dikarya</taxon>
        <taxon>Ascomycota</taxon>
        <taxon>Pezizomycotina</taxon>
        <taxon>Dothideomycetes</taxon>
        <taxon>Dothideomycetes incertae sedis</taxon>
        <taxon>Botryosphaeriales</taxon>
        <taxon>Phyllostictaceae</taxon>
        <taxon>Phyllosticta</taxon>
    </lineage>
</organism>
<dbReference type="PANTHER" id="PTHR14336">
    <property type="entry name" value="TANDEM PH DOMAIN CONTAINING PROTEIN"/>
    <property type="match status" value="1"/>
</dbReference>
<reference evidence="4 5" key="1">
    <citation type="submission" date="2024-04" db="EMBL/GenBank/DDBJ databases">
        <title>Phyllosticta paracitricarpa is synonymous to the EU quarantine fungus P. citricarpa based on phylogenomic analyses.</title>
        <authorList>
            <consortium name="Lawrence Berkeley National Laboratory"/>
            <person name="Van Ingen-Buijs V.A."/>
            <person name="Van Westerhoven A.C."/>
            <person name="Haridas S."/>
            <person name="Skiadas P."/>
            <person name="Martin F."/>
            <person name="Groenewald J.Z."/>
            <person name="Crous P.W."/>
            <person name="Seidl M.F."/>
        </authorList>
    </citation>
    <scope>NUCLEOTIDE SEQUENCE [LARGE SCALE GENOMIC DNA]</scope>
    <source>
        <strain evidence="4 5">CBS 123371</strain>
    </source>
</reference>
<accession>A0ABR1KK24</accession>
<comment type="caution">
    <text evidence="4">The sequence shown here is derived from an EMBL/GenBank/DDBJ whole genome shotgun (WGS) entry which is preliminary data.</text>
</comment>
<feature type="region of interest" description="Disordered" evidence="2">
    <location>
        <begin position="27"/>
        <end position="48"/>
    </location>
</feature>
<keyword evidence="5" id="KW-1185">Reference proteome</keyword>
<feature type="region of interest" description="Disordered" evidence="2">
    <location>
        <begin position="478"/>
        <end position="497"/>
    </location>
</feature>
<dbReference type="CDD" id="cd13298">
    <property type="entry name" value="PH1_PH_fungal"/>
    <property type="match status" value="1"/>
</dbReference>
<gene>
    <name evidence="4" type="ORF">IWZ03DRAFT_189854</name>
</gene>
<dbReference type="Pfam" id="PF00169">
    <property type="entry name" value="PH"/>
    <property type="match status" value="2"/>
</dbReference>
<evidence type="ECO:0000313" key="4">
    <source>
        <dbReference type="EMBL" id="KAK7516444.1"/>
    </source>
</evidence>
<feature type="region of interest" description="Disordered" evidence="2">
    <location>
        <begin position="163"/>
        <end position="272"/>
    </location>
</feature>
<feature type="coiled-coil region" evidence="1">
    <location>
        <begin position="394"/>
        <end position="421"/>
    </location>
</feature>
<feature type="domain" description="PH" evidence="3">
    <location>
        <begin position="62"/>
        <end position="159"/>
    </location>
</feature>
<dbReference type="EMBL" id="JBBPHU010000006">
    <property type="protein sequence ID" value="KAK7516444.1"/>
    <property type="molecule type" value="Genomic_DNA"/>
</dbReference>
<protein>
    <recommendedName>
        <fullName evidence="3">PH domain-containing protein</fullName>
    </recommendedName>
</protein>
<feature type="compositionally biased region" description="Polar residues" evidence="2">
    <location>
        <begin position="246"/>
        <end position="264"/>
    </location>
</feature>
<dbReference type="InterPro" id="IPR051707">
    <property type="entry name" value="PI-Interact_SigTrans_Reg"/>
</dbReference>
<feature type="domain" description="PH" evidence="3">
    <location>
        <begin position="300"/>
        <end position="399"/>
    </location>
</feature>